<sequence length="408" mass="45837">MPKTWEDDESERSSSVVQEKGKGKSLWASEDPTLTVMPATHLTFNSLHTKKPGKVVVVGRRTSFGCTFRNTHRIGLRMNGNGAFFHVYMDGKLSKGFATSRSPADYELYSGISARQHELLVQRSVQSEVKTGNVEVFGVIVETSGIIVKKTMIHRTSTPPPRISTSKSKKKSNPPGSSRRSQKSRSWANLPHVVTVEMDKSALGIHHKRMIITKLSSRGQAAKRGVKIGWKLTHVDGVAVSDTRSLKRALEVARKKEKFLVTFKTPIRSRGRRGREPLSPASRFRESVISRLSNFFRPKSPRRSTRRPGNSTRSDPLMSRILRLTPRSLKRLSKSKAKMFGSSSFSAQNSRRRAQQTGSAYKMQREKKKAPAKKRASSPSSKSKRRRPVIFSNSPERDPDGFRINSPR</sequence>
<protein>
    <recommendedName>
        <fullName evidence="3">PDZ domain-containing protein</fullName>
    </recommendedName>
</protein>
<gene>
    <name evidence="2" type="ORF">LAMO00422_LOCUS15859</name>
</gene>
<evidence type="ECO:0000313" key="2">
    <source>
        <dbReference type="EMBL" id="CAD8456912.1"/>
    </source>
</evidence>
<feature type="compositionally biased region" description="Basic residues" evidence="1">
    <location>
        <begin position="365"/>
        <end position="388"/>
    </location>
</feature>
<feature type="compositionally biased region" description="Polar residues" evidence="1">
    <location>
        <begin position="341"/>
        <end position="359"/>
    </location>
</feature>
<feature type="region of interest" description="Disordered" evidence="1">
    <location>
        <begin position="1"/>
        <end position="26"/>
    </location>
</feature>
<proteinExistence type="predicted"/>
<organism evidence="2">
    <name type="scientific">Amorphochlora amoebiformis</name>
    <dbReference type="NCBI Taxonomy" id="1561963"/>
    <lineage>
        <taxon>Eukaryota</taxon>
        <taxon>Sar</taxon>
        <taxon>Rhizaria</taxon>
        <taxon>Cercozoa</taxon>
        <taxon>Chlorarachniophyceae</taxon>
        <taxon>Amorphochlora</taxon>
    </lineage>
</organism>
<evidence type="ECO:0008006" key="3">
    <source>
        <dbReference type="Google" id="ProtNLM"/>
    </source>
</evidence>
<dbReference type="Gene3D" id="2.60.120.260">
    <property type="entry name" value="Galactose-binding domain-like"/>
    <property type="match status" value="1"/>
</dbReference>
<reference evidence="2" key="1">
    <citation type="submission" date="2021-01" db="EMBL/GenBank/DDBJ databases">
        <authorList>
            <person name="Corre E."/>
            <person name="Pelletier E."/>
            <person name="Niang G."/>
            <person name="Scheremetjew M."/>
            <person name="Finn R."/>
            <person name="Kale V."/>
            <person name="Holt S."/>
            <person name="Cochrane G."/>
            <person name="Meng A."/>
            <person name="Brown T."/>
            <person name="Cohen L."/>
        </authorList>
    </citation>
    <scope>NUCLEOTIDE SEQUENCE</scope>
    <source>
        <strain evidence="2">CCMP2058</strain>
    </source>
</reference>
<feature type="compositionally biased region" description="Acidic residues" evidence="1">
    <location>
        <begin position="1"/>
        <end position="10"/>
    </location>
</feature>
<feature type="region of interest" description="Disordered" evidence="1">
    <location>
        <begin position="151"/>
        <end position="190"/>
    </location>
</feature>
<feature type="region of interest" description="Disordered" evidence="1">
    <location>
        <begin position="296"/>
        <end position="408"/>
    </location>
</feature>
<dbReference type="EMBL" id="HBEM01023284">
    <property type="protein sequence ID" value="CAD8456912.1"/>
    <property type="molecule type" value="Transcribed_RNA"/>
</dbReference>
<dbReference type="AlphaFoldDB" id="A0A7S0DJR3"/>
<feature type="compositionally biased region" description="Basic residues" evidence="1">
    <location>
        <begin position="328"/>
        <end position="337"/>
    </location>
</feature>
<name>A0A7S0DJR3_9EUKA</name>
<evidence type="ECO:0000256" key="1">
    <source>
        <dbReference type="SAM" id="MobiDB-lite"/>
    </source>
</evidence>
<accession>A0A7S0DJR3</accession>